<dbReference type="Pfam" id="PF14559">
    <property type="entry name" value="TPR_19"/>
    <property type="match status" value="1"/>
</dbReference>
<dbReference type="PANTHER" id="PTHR44858">
    <property type="entry name" value="TETRATRICOPEPTIDE REPEAT PROTEIN 6"/>
    <property type="match status" value="1"/>
</dbReference>
<name>A0A2T5IBU5_9PROT</name>
<dbReference type="Pfam" id="PF13399">
    <property type="entry name" value="LytR_C"/>
    <property type="match status" value="1"/>
</dbReference>
<evidence type="ECO:0000256" key="3">
    <source>
        <dbReference type="PROSITE-ProRule" id="PRU00339"/>
    </source>
</evidence>
<feature type="domain" description="LytR/CpsA/Psr regulator C-terminal" evidence="4">
    <location>
        <begin position="273"/>
        <end position="360"/>
    </location>
</feature>
<evidence type="ECO:0000256" key="2">
    <source>
        <dbReference type="ARBA" id="ARBA00022803"/>
    </source>
</evidence>
<dbReference type="InterPro" id="IPR019734">
    <property type="entry name" value="TPR_rpt"/>
</dbReference>
<protein>
    <submittedName>
        <fullName evidence="5">Tetratricopeptide repeat protein</fullName>
    </submittedName>
</protein>
<dbReference type="Gene3D" id="1.25.40.10">
    <property type="entry name" value="Tetratricopeptide repeat domain"/>
    <property type="match status" value="1"/>
</dbReference>
<dbReference type="PANTHER" id="PTHR44858:SF1">
    <property type="entry name" value="UDP-N-ACETYLGLUCOSAMINE--PEPTIDE N-ACETYLGLUCOSAMINYLTRANSFERASE SPINDLY-RELATED"/>
    <property type="match status" value="1"/>
</dbReference>
<dbReference type="InterPro" id="IPR027381">
    <property type="entry name" value="LytR/CpsA/Psr_C"/>
</dbReference>
<feature type="repeat" description="TPR" evidence="3">
    <location>
        <begin position="83"/>
        <end position="116"/>
    </location>
</feature>
<dbReference type="EMBL" id="QAOK01000010">
    <property type="protein sequence ID" value="PTQ81295.1"/>
    <property type="molecule type" value="Genomic_DNA"/>
</dbReference>
<reference evidence="5 6" key="1">
    <citation type="submission" date="2018-04" db="EMBL/GenBank/DDBJ databases">
        <title>Active sludge and wastewater microbial communities from Klosterneuburg, Austria.</title>
        <authorList>
            <person name="Wagner M."/>
        </authorList>
    </citation>
    <scope>NUCLEOTIDE SEQUENCE [LARGE SCALE GENOMIC DNA]</scope>
    <source>
        <strain evidence="5 6">Nl12</strain>
    </source>
</reference>
<feature type="repeat" description="TPR" evidence="3">
    <location>
        <begin position="49"/>
        <end position="82"/>
    </location>
</feature>
<dbReference type="PROSITE" id="PS51257">
    <property type="entry name" value="PROKAR_LIPOPROTEIN"/>
    <property type="match status" value="1"/>
</dbReference>
<organism evidence="5 6">
    <name type="scientific">Nitrosospira multiformis</name>
    <dbReference type="NCBI Taxonomy" id="1231"/>
    <lineage>
        <taxon>Bacteria</taxon>
        <taxon>Pseudomonadati</taxon>
        <taxon>Pseudomonadota</taxon>
        <taxon>Betaproteobacteria</taxon>
        <taxon>Nitrosomonadales</taxon>
        <taxon>Nitrosomonadaceae</taxon>
        <taxon>Nitrosospira</taxon>
    </lineage>
</organism>
<accession>A0A2T5IBU5</accession>
<dbReference type="RefSeq" id="WP_107762048.1">
    <property type="nucleotide sequence ID" value="NZ_QAOK01000010.1"/>
</dbReference>
<dbReference type="InterPro" id="IPR011990">
    <property type="entry name" value="TPR-like_helical_dom_sf"/>
</dbReference>
<dbReference type="SUPFAM" id="SSF48452">
    <property type="entry name" value="TPR-like"/>
    <property type="match status" value="1"/>
</dbReference>
<dbReference type="AlphaFoldDB" id="A0A2T5IBU5"/>
<evidence type="ECO:0000313" key="5">
    <source>
        <dbReference type="EMBL" id="PTQ81295.1"/>
    </source>
</evidence>
<dbReference type="Gene3D" id="3.30.70.2390">
    <property type="match status" value="1"/>
</dbReference>
<dbReference type="InterPro" id="IPR050498">
    <property type="entry name" value="Ycf3"/>
</dbReference>
<evidence type="ECO:0000259" key="4">
    <source>
        <dbReference type="Pfam" id="PF13399"/>
    </source>
</evidence>
<dbReference type="PROSITE" id="PS50005">
    <property type="entry name" value="TPR"/>
    <property type="match status" value="3"/>
</dbReference>
<keyword evidence="1" id="KW-0677">Repeat</keyword>
<evidence type="ECO:0000313" key="6">
    <source>
        <dbReference type="Proteomes" id="UP000244152"/>
    </source>
</evidence>
<dbReference type="SMART" id="SM00028">
    <property type="entry name" value="TPR"/>
    <property type="match status" value="3"/>
</dbReference>
<dbReference type="GO" id="GO:0046813">
    <property type="term" value="P:receptor-mediated virion attachment to host cell"/>
    <property type="evidence" value="ECO:0007669"/>
    <property type="project" value="TreeGrafter"/>
</dbReference>
<dbReference type="Pfam" id="PF13432">
    <property type="entry name" value="TPR_16"/>
    <property type="match status" value="1"/>
</dbReference>
<proteinExistence type="predicted"/>
<dbReference type="PROSITE" id="PS50293">
    <property type="entry name" value="TPR_REGION"/>
    <property type="match status" value="2"/>
</dbReference>
<evidence type="ECO:0000256" key="1">
    <source>
        <dbReference type="ARBA" id="ARBA00022737"/>
    </source>
</evidence>
<sequence>MFRIKQLAWAMGCVSLMSGCALYPGYQNKAGQAVNIKPVMEVRHALGSADALYQLGRYYQAKVNYAEAIAAYEKALEADPAYVEAHNGLGVAHCLQDRHELALQYFRKAIGMAPLAAHLHNNLGYAHLVNGQEAEAMSAFERALRLEPQNQRARRNLAAVYIKAGLRDKAAALTRAGSESAVVASVAPVTVPASGTPAGTASAAVSTMSPPGVVAAGEKQKLSCSAGARLVQVTPGVFEFRMTETEAMAAIPPGKILGRTAEPQASGRFSGEDIRIEVSNGNGVPGMARQVSDFLQQNGFATARLTDRQPYQQALTEIHYRRGHSGVAEEISRLMAVGVPVVESYNLRRDIHVRVRLGKDAARQVAYLENPGRVQITQGTAAQGIVTQGTVE</sequence>
<gene>
    <name evidence="5" type="ORF">C8R21_11028</name>
</gene>
<comment type="caution">
    <text evidence="5">The sequence shown here is derived from an EMBL/GenBank/DDBJ whole genome shotgun (WGS) entry which is preliminary data.</text>
</comment>
<keyword evidence="2 3" id="KW-0802">TPR repeat</keyword>
<dbReference type="GO" id="GO:0009279">
    <property type="term" value="C:cell outer membrane"/>
    <property type="evidence" value="ECO:0007669"/>
    <property type="project" value="TreeGrafter"/>
</dbReference>
<dbReference type="Proteomes" id="UP000244152">
    <property type="component" value="Unassembled WGS sequence"/>
</dbReference>
<feature type="repeat" description="TPR" evidence="3">
    <location>
        <begin position="117"/>
        <end position="150"/>
    </location>
</feature>